<keyword evidence="10" id="KW-1185">Reference proteome</keyword>
<dbReference type="AlphaFoldDB" id="A0A2R8BXN3"/>
<dbReference type="GO" id="GO:0061579">
    <property type="term" value="F:N-acyl homoserine lactone synthase activity"/>
    <property type="evidence" value="ECO:0007669"/>
    <property type="project" value="UniProtKB-UniRule"/>
</dbReference>
<name>A0A2R8BXN3_9RHOB</name>
<dbReference type="RefSeq" id="WP_108894729.1">
    <property type="nucleotide sequence ID" value="NZ_ONZF01000006.1"/>
</dbReference>
<keyword evidence="2 7" id="KW-0673">Quorum sensing</keyword>
<keyword evidence="3 8" id="KW-0808">Transferase</keyword>
<dbReference type="PROSITE" id="PS51187">
    <property type="entry name" value="AUTOINDUCER_SYNTH_2"/>
    <property type="match status" value="1"/>
</dbReference>
<dbReference type="SUPFAM" id="SSF55729">
    <property type="entry name" value="Acyl-CoA N-acyltransferases (Nat)"/>
    <property type="match status" value="1"/>
</dbReference>
<dbReference type="InterPro" id="IPR018311">
    <property type="entry name" value="Autoind_synth_CS"/>
</dbReference>
<dbReference type="PRINTS" id="PR01549">
    <property type="entry name" value="AUTOINDCRSYN"/>
</dbReference>
<comment type="similarity">
    <text evidence="7 8">Belongs to the autoinducer synthase family.</text>
</comment>
<evidence type="ECO:0000256" key="6">
    <source>
        <dbReference type="ARBA" id="ARBA00048576"/>
    </source>
</evidence>
<proteinExistence type="inferred from homology"/>
<dbReference type="Proteomes" id="UP000244912">
    <property type="component" value="Unassembled WGS sequence"/>
</dbReference>
<comment type="catalytic activity">
    <reaction evidence="6 8">
        <text>a fatty acyl-[ACP] + S-adenosyl-L-methionine = an N-acyl-L-homoserine lactone + S-methyl-5'-thioadenosine + holo-[ACP] + H(+)</text>
        <dbReference type="Rhea" id="RHEA:10096"/>
        <dbReference type="Rhea" id="RHEA-COMP:9685"/>
        <dbReference type="Rhea" id="RHEA-COMP:14125"/>
        <dbReference type="ChEBI" id="CHEBI:15378"/>
        <dbReference type="ChEBI" id="CHEBI:17509"/>
        <dbReference type="ChEBI" id="CHEBI:55474"/>
        <dbReference type="ChEBI" id="CHEBI:59789"/>
        <dbReference type="ChEBI" id="CHEBI:64479"/>
        <dbReference type="ChEBI" id="CHEBI:138651"/>
        <dbReference type="EC" id="2.3.1.184"/>
    </reaction>
</comment>
<protein>
    <recommendedName>
        <fullName evidence="1 8">Acyl-homoserine-lactone synthase</fullName>
        <ecNumber evidence="1 8">2.3.1.184</ecNumber>
    </recommendedName>
    <alternativeName>
        <fullName evidence="8">Autoinducer synthesis protein</fullName>
    </alternativeName>
</protein>
<dbReference type="EMBL" id="ONZF01000006">
    <property type="protein sequence ID" value="SPJ24915.1"/>
    <property type="molecule type" value="Genomic_DNA"/>
</dbReference>
<keyword evidence="5 7" id="KW-0071">Autoinducer synthesis</keyword>
<dbReference type="PANTHER" id="PTHR39322:SF1">
    <property type="entry name" value="ISOVALERYL-HOMOSERINE LACTONE SYNTHASE"/>
    <property type="match status" value="1"/>
</dbReference>
<dbReference type="Gene3D" id="3.40.630.30">
    <property type="match status" value="1"/>
</dbReference>
<evidence type="ECO:0000313" key="10">
    <source>
        <dbReference type="Proteomes" id="UP000244912"/>
    </source>
</evidence>
<dbReference type="PROSITE" id="PS00949">
    <property type="entry name" value="AUTOINDUCER_SYNTH_1"/>
    <property type="match status" value="1"/>
</dbReference>
<evidence type="ECO:0000256" key="3">
    <source>
        <dbReference type="ARBA" id="ARBA00022679"/>
    </source>
</evidence>
<dbReference type="InterPro" id="IPR001690">
    <property type="entry name" value="Autoind_synthase"/>
</dbReference>
<reference evidence="9 10" key="1">
    <citation type="submission" date="2018-03" db="EMBL/GenBank/DDBJ databases">
        <authorList>
            <person name="Keele B.F."/>
        </authorList>
    </citation>
    <scope>NUCLEOTIDE SEQUENCE [LARGE SCALE GENOMIC DNA]</scope>
    <source>
        <strain evidence="9 10">CECT 8504</strain>
    </source>
</reference>
<keyword evidence="9" id="KW-0012">Acyltransferase</keyword>
<accession>A0A2R8BXN3</accession>
<evidence type="ECO:0000313" key="9">
    <source>
        <dbReference type="EMBL" id="SPJ24915.1"/>
    </source>
</evidence>
<evidence type="ECO:0000256" key="4">
    <source>
        <dbReference type="ARBA" id="ARBA00022691"/>
    </source>
</evidence>
<evidence type="ECO:0000256" key="7">
    <source>
        <dbReference type="PROSITE-ProRule" id="PRU00533"/>
    </source>
</evidence>
<evidence type="ECO:0000256" key="5">
    <source>
        <dbReference type="ARBA" id="ARBA00022929"/>
    </source>
</evidence>
<dbReference type="GO" id="GO:0009372">
    <property type="term" value="P:quorum sensing"/>
    <property type="evidence" value="ECO:0007669"/>
    <property type="project" value="UniProtKB-UniRule"/>
</dbReference>
<gene>
    <name evidence="9" type="primary">lasI</name>
    <name evidence="9" type="ORF">PAA8504_02756</name>
</gene>
<evidence type="ECO:0000256" key="8">
    <source>
        <dbReference type="RuleBase" id="RU361135"/>
    </source>
</evidence>
<keyword evidence="4 8" id="KW-0949">S-adenosyl-L-methionine</keyword>
<dbReference type="PANTHER" id="PTHR39322">
    <property type="entry name" value="ACYL-HOMOSERINE-LACTONE SYNTHASE"/>
    <property type="match status" value="1"/>
</dbReference>
<dbReference type="InterPro" id="IPR016181">
    <property type="entry name" value="Acyl_CoA_acyltransferase"/>
</dbReference>
<dbReference type="EC" id="2.3.1.184" evidence="1 8"/>
<sequence>MIIIVDALNRHKYTTLVDRMFQLRAQVFGGRLGWDVQVENGREIDQYDSLDPAYVIGVNAAGDVVSCVRALQTTGPHMLSDVFSAILGDEPPLRSPTLWESTRFCVDTKRLARGRGPGSISDATAELMIGSLEYAMSSGIDDIVTVIDPVMDKVLKRSNNAPYDYVGSTVQMGKVPALAALLDCTQERIDRVRDFANIPHDVFAGPEELARFTDAGLLSQSNSVGRELTVDYLWAQFDAAKTVDEVAAVYRMWMDLFSKGLVESAPPESLTSRHVA</sequence>
<dbReference type="Pfam" id="PF00765">
    <property type="entry name" value="Autoind_synth"/>
    <property type="match status" value="1"/>
</dbReference>
<organism evidence="9 10">
    <name type="scientific">Palleronia abyssalis</name>
    <dbReference type="NCBI Taxonomy" id="1501240"/>
    <lineage>
        <taxon>Bacteria</taxon>
        <taxon>Pseudomonadati</taxon>
        <taxon>Pseudomonadota</taxon>
        <taxon>Alphaproteobacteria</taxon>
        <taxon>Rhodobacterales</taxon>
        <taxon>Roseobacteraceae</taxon>
        <taxon>Palleronia</taxon>
    </lineage>
</organism>
<evidence type="ECO:0000256" key="1">
    <source>
        <dbReference type="ARBA" id="ARBA00012340"/>
    </source>
</evidence>
<evidence type="ECO:0000256" key="2">
    <source>
        <dbReference type="ARBA" id="ARBA00022654"/>
    </source>
</evidence>
<dbReference type="OrthoDB" id="6169313at2"/>
<dbReference type="GO" id="GO:0007165">
    <property type="term" value="P:signal transduction"/>
    <property type="evidence" value="ECO:0007669"/>
    <property type="project" value="TreeGrafter"/>
</dbReference>